<feature type="transmembrane region" description="Helical" evidence="1">
    <location>
        <begin position="45"/>
        <end position="64"/>
    </location>
</feature>
<protein>
    <submittedName>
        <fullName evidence="2">Uncharacterized protein</fullName>
    </submittedName>
</protein>
<dbReference type="RefSeq" id="WP_144256792.1">
    <property type="nucleotide sequence ID" value="NZ_VJZT01000011.1"/>
</dbReference>
<comment type="caution">
    <text evidence="2">The sequence shown here is derived from an EMBL/GenBank/DDBJ whole genome shotgun (WGS) entry which is preliminary data.</text>
</comment>
<dbReference type="EMBL" id="VJZT01000011">
    <property type="protein sequence ID" value="TRX38286.1"/>
    <property type="molecule type" value="Genomic_DNA"/>
</dbReference>
<keyword evidence="1" id="KW-0472">Membrane</keyword>
<evidence type="ECO:0000313" key="2">
    <source>
        <dbReference type="EMBL" id="TRX38286.1"/>
    </source>
</evidence>
<feature type="transmembrane region" description="Helical" evidence="1">
    <location>
        <begin position="167"/>
        <end position="189"/>
    </location>
</feature>
<accession>A0A553DZU9</accession>
<reference evidence="2 3" key="1">
    <citation type="submission" date="2019-07" db="EMBL/GenBank/DDBJ databases">
        <title>Novel species of Flavobacterium.</title>
        <authorList>
            <person name="Liu Q."/>
            <person name="Xin Y.-H."/>
        </authorList>
    </citation>
    <scope>NUCLEOTIDE SEQUENCE [LARGE SCALE GENOMIC DNA]</scope>
    <source>
        <strain evidence="2 3">LB1R34</strain>
    </source>
</reference>
<feature type="transmembrane region" description="Helical" evidence="1">
    <location>
        <begin position="195"/>
        <end position="215"/>
    </location>
</feature>
<sequence>MQEYKFEYSNQKFATKLFIICFGFFMLSFIGILGIAKFIHLPKMIFFATFLILCFGIPFFIFWLNRKKIKNSGSAKLENEKVKIVLDNEIKEIEFKQIENYLVQVYNGTLLQIKLLNGEKFKMYSNSNFCNTKEFDEFTGDLETKIQNFKEVNEITIIRKKTFFERVWIYPFLIIMTISVVIIVIYGIYKGKGIPPLKLIAVIAPILSLWAGYFGTKNRNKKE</sequence>
<keyword evidence="1" id="KW-0812">Transmembrane</keyword>
<keyword evidence="1" id="KW-1133">Transmembrane helix</keyword>
<evidence type="ECO:0000313" key="3">
    <source>
        <dbReference type="Proteomes" id="UP000316371"/>
    </source>
</evidence>
<organism evidence="2 3">
    <name type="scientific">Flavobacterium restrictum</name>
    <dbReference type="NCBI Taxonomy" id="2594428"/>
    <lineage>
        <taxon>Bacteria</taxon>
        <taxon>Pseudomonadati</taxon>
        <taxon>Bacteroidota</taxon>
        <taxon>Flavobacteriia</taxon>
        <taxon>Flavobacteriales</taxon>
        <taxon>Flavobacteriaceae</taxon>
        <taxon>Flavobacterium</taxon>
    </lineage>
</organism>
<gene>
    <name evidence="2" type="ORF">FNW21_10980</name>
</gene>
<feature type="transmembrane region" description="Helical" evidence="1">
    <location>
        <begin position="17"/>
        <end position="39"/>
    </location>
</feature>
<keyword evidence="3" id="KW-1185">Reference proteome</keyword>
<dbReference type="Proteomes" id="UP000316371">
    <property type="component" value="Unassembled WGS sequence"/>
</dbReference>
<name>A0A553DZU9_9FLAO</name>
<proteinExistence type="predicted"/>
<evidence type="ECO:0000256" key="1">
    <source>
        <dbReference type="SAM" id="Phobius"/>
    </source>
</evidence>
<dbReference type="OrthoDB" id="1356532at2"/>
<dbReference type="AlphaFoldDB" id="A0A553DZU9"/>